<accession>A0A6J5NFI7</accession>
<protein>
    <submittedName>
        <fullName evidence="1">Uncharacterized protein</fullName>
    </submittedName>
</protein>
<name>A0A6J5NFI7_9CAUD</name>
<proteinExistence type="predicted"/>
<gene>
    <name evidence="1" type="ORF">UFOVP681_28</name>
</gene>
<sequence length="86" mass="9563">MINATTLKAFYHRTRKQPVPWTAQEIAGRLGVDLDDALSALNSQAHIGLARAERKNRKGGSAIWQLTKLGEKTVAHMIKAEELIKK</sequence>
<dbReference type="EMBL" id="LR796657">
    <property type="protein sequence ID" value="CAB4157547.1"/>
    <property type="molecule type" value="Genomic_DNA"/>
</dbReference>
<evidence type="ECO:0000313" key="1">
    <source>
        <dbReference type="EMBL" id="CAB4157547.1"/>
    </source>
</evidence>
<reference evidence="1" key="1">
    <citation type="submission" date="2020-04" db="EMBL/GenBank/DDBJ databases">
        <authorList>
            <person name="Chiriac C."/>
            <person name="Salcher M."/>
            <person name="Ghai R."/>
            <person name="Kavagutti S V."/>
        </authorList>
    </citation>
    <scope>NUCLEOTIDE SEQUENCE</scope>
</reference>
<organism evidence="1">
    <name type="scientific">uncultured Caudovirales phage</name>
    <dbReference type="NCBI Taxonomy" id="2100421"/>
    <lineage>
        <taxon>Viruses</taxon>
        <taxon>Duplodnaviria</taxon>
        <taxon>Heunggongvirae</taxon>
        <taxon>Uroviricota</taxon>
        <taxon>Caudoviricetes</taxon>
        <taxon>Peduoviridae</taxon>
        <taxon>Maltschvirus</taxon>
        <taxon>Maltschvirus maltsch</taxon>
    </lineage>
</organism>